<evidence type="ECO:0000256" key="1">
    <source>
        <dbReference type="SAM" id="MobiDB-lite"/>
    </source>
</evidence>
<organism evidence="3 4">
    <name type="scientific">Zymoseptoria tritici (strain CBS 115943 / IPO323)</name>
    <name type="common">Speckled leaf blotch fungus</name>
    <name type="synonym">Septoria tritici</name>
    <dbReference type="NCBI Taxonomy" id="336722"/>
    <lineage>
        <taxon>Eukaryota</taxon>
        <taxon>Fungi</taxon>
        <taxon>Dikarya</taxon>
        <taxon>Ascomycota</taxon>
        <taxon>Pezizomycotina</taxon>
        <taxon>Dothideomycetes</taxon>
        <taxon>Dothideomycetidae</taxon>
        <taxon>Mycosphaerellales</taxon>
        <taxon>Mycosphaerellaceae</taxon>
        <taxon>Zymoseptoria</taxon>
    </lineage>
</organism>
<evidence type="ECO:0000256" key="2">
    <source>
        <dbReference type="SAM" id="SignalP"/>
    </source>
</evidence>
<dbReference type="HOGENOM" id="CLU_327657_0_0_1"/>
<name>F9XKV1_ZYMTI</name>
<reference evidence="3 4" key="1">
    <citation type="journal article" date="2011" name="PLoS Genet.">
        <title>Finished genome of the fungal wheat pathogen Mycosphaerella graminicola reveals dispensome structure, chromosome plasticity, and stealth pathogenesis.</title>
        <authorList>
            <person name="Goodwin S.B."/>
            <person name="Ben M'barek S."/>
            <person name="Dhillon B."/>
            <person name="Wittenberg A.H.J."/>
            <person name="Crane C.F."/>
            <person name="Hane J.K."/>
            <person name="Foster A.J."/>
            <person name="Van der Lee T.A.J."/>
            <person name="Grimwood J."/>
            <person name="Aerts A."/>
            <person name="Antoniw J."/>
            <person name="Bailey A."/>
            <person name="Bluhm B."/>
            <person name="Bowler J."/>
            <person name="Bristow J."/>
            <person name="van der Burgt A."/>
            <person name="Canto-Canche B."/>
            <person name="Churchill A.C.L."/>
            <person name="Conde-Ferraez L."/>
            <person name="Cools H.J."/>
            <person name="Coutinho P.M."/>
            <person name="Csukai M."/>
            <person name="Dehal P."/>
            <person name="De Wit P."/>
            <person name="Donzelli B."/>
            <person name="van de Geest H.C."/>
            <person name="van Ham R.C.H.J."/>
            <person name="Hammond-Kosack K.E."/>
            <person name="Henrissat B."/>
            <person name="Kilian A."/>
            <person name="Kobayashi A.K."/>
            <person name="Koopmann E."/>
            <person name="Kourmpetis Y."/>
            <person name="Kuzniar A."/>
            <person name="Lindquist E."/>
            <person name="Lombard V."/>
            <person name="Maliepaard C."/>
            <person name="Martins N."/>
            <person name="Mehrabi R."/>
            <person name="Nap J.P.H."/>
            <person name="Ponomarenko A."/>
            <person name="Rudd J.J."/>
            <person name="Salamov A."/>
            <person name="Schmutz J."/>
            <person name="Schouten H.J."/>
            <person name="Shapiro H."/>
            <person name="Stergiopoulos I."/>
            <person name="Torriani S.F.F."/>
            <person name="Tu H."/>
            <person name="de Vries R.P."/>
            <person name="Waalwijk C."/>
            <person name="Ware S.B."/>
            <person name="Wiebenga A."/>
            <person name="Zwiers L.-H."/>
            <person name="Oliver R.P."/>
            <person name="Grigoriev I.V."/>
            <person name="Kema G.H.J."/>
        </authorList>
    </citation>
    <scope>NUCLEOTIDE SEQUENCE [LARGE SCALE GENOMIC DNA]</scope>
    <source>
        <strain evidence="4">CBS 115943 / IPO323</strain>
    </source>
</reference>
<feature type="region of interest" description="Disordered" evidence="1">
    <location>
        <begin position="562"/>
        <end position="672"/>
    </location>
</feature>
<feature type="compositionally biased region" description="Low complexity" evidence="1">
    <location>
        <begin position="614"/>
        <end position="644"/>
    </location>
</feature>
<evidence type="ECO:0000313" key="4">
    <source>
        <dbReference type="Proteomes" id="UP000008062"/>
    </source>
</evidence>
<proteinExistence type="predicted"/>
<feature type="region of interest" description="Disordered" evidence="1">
    <location>
        <begin position="808"/>
        <end position="878"/>
    </location>
</feature>
<dbReference type="Proteomes" id="UP000008062">
    <property type="component" value="Chromosome 10"/>
</dbReference>
<dbReference type="KEGG" id="ztr:MYCGRDRAFT_96418"/>
<dbReference type="EMBL" id="CM001205">
    <property type="protein sequence ID" value="EGP83967.1"/>
    <property type="molecule type" value="Genomic_DNA"/>
</dbReference>
<dbReference type="GeneID" id="13398311"/>
<evidence type="ECO:0000313" key="3">
    <source>
        <dbReference type="EMBL" id="EGP83967.1"/>
    </source>
</evidence>
<accession>F9XKV1</accession>
<gene>
    <name evidence="3" type="ORF">MYCGRDRAFT_96418</name>
</gene>
<dbReference type="OrthoDB" id="10500368at2759"/>
<feature type="region of interest" description="Disordered" evidence="1">
    <location>
        <begin position="308"/>
        <end position="336"/>
    </location>
</feature>
<dbReference type="AlphaFoldDB" id="F9XKV1"/>
<feature type="signal peptide" evidence="2">
    <location>
        <begin position="1"/>
        <end position="15"/>
    </location>
</feature>
<keyword evidence="4" id="KW-1185">Reference proteome</keyword>
<sequence>MSLLAFLVCEIAADGIPLKAQALVSSDTPDSARTCFQNEKCANGFLYVAYALCQGIPIHVHLIAKFVTGASCLITGLVRYLRRHPRTKPPQEAASLLRMPIMAHNAPTSALDGARPIVAQVHKGGPNGPSIMVSGSFDSVLKLYKAFGEGLHIPTEYEQDGETAGLMAFDYQIDKGTFPTKEDSVALDLHDAQNVIMISAKFRAQMEATIEGFGSFRLSVTPQIRANDFDVDSALSALRDASHALQFRRVFEIGLITRRADNTISKIDLIPSFPGVEATNTVWMVRLLQTNESGEIVGELWSTLQPRRRKQKDVVKKEEDAGEDADEKKQAPQERLHLADTQDAAEEHVVNNHFITAKMDHAASVPLADAHIPLSSLSMKGHPNGRYTNISITGPAVAVNKLRTAFEDEALVLPTHYTYQRTGDAAMQRAMDYQIKKGTVPSSQQVDDFYKEHGPSDGAAFQVYEDNIAKGASARDLVTPSLAADGLDVDEVLGSFRHLSRACGHQNIYELGIITQEPNELDHSVGLLPSFPDVDATDTIWIIRRLQGRFLAPPLELWSALLPSPKPGQTRNAPPAMPTSPEPSAQPLNIKKRSKEAVDSHGLRGLGSATESVPTSSPATNATPPKKTTASSSTMPSAMAMPPAGITSTSAPIPTTALQTSTTAPGKLAKSDLHVYPNPSAIGTLSNDDMLSGSIHPRDIKLDLILHLALSNDNKTLFNRINALYTSLGLPTRGESSITKCVSKAFEVRAKELDPRDGTGVKISIGELRAQFDQFRRGNGARARGGDAGEYQFKGMKKALWVAAGPSRRKGKGKSVAKEEESDDEDEEEDGEEDEALLGLAEEDGIDSGVDEDEEEDVAPVKKRRRLIRLEDEDYEEG</sequence>
<feature type="compositionally biased region" description="Acidic residues" evidence="1">
    <location>
        <begin position="820"/>
        <end position="858"/>
    </location>
</feature>
<feature type="chain" id="PRO_5013288558" evidence="2">
    <location>
        <begin position="16"/>
        <end position="878"/>
    </location>
</feature>
<dbReference type="RefSeq" id="XP_003848991.1">
    <property type="nucleotide sequence ID" value="XM_003848943.1"/>
</dbReference>
<feature type="compositionally biased region" description="Polar residues" evidence="1">
    <location>
        <begin position="646"/>
        <end position="664"/>
    </location>
</feature>
<dbReference type="InParanoid" id="F9XKV1"/>
<keyword evidence="2" id="KW-0732">Signal</keyword>
<feature type="compositionally biased region" description="Basic and acidic residues" evidence="1">
    <location>
        <begin position="326"/>
        <end position="336"/>
    </location>
</feature>
<protein>
    <submittedName>
        <fullName evidence="3">Uncharacterized protein</fullName>
    </submittedName>
</protein>